<dbReference type="GO" id="GO:0003677">
    <property type="term" value="F:DNA binding"/>
    <property type="evidence" value="ECO:0007669"/>
    <property type="project" value="UniProtKB-KW"/>
</dbReference>
<keyword evidence="3" id="KW-0805">Transcription regulation</keyword>
<evidence type="ECO:0000256" key="2">
    <source>
        <dbReference type="ARBA" id="ARBA00022490"/>
    </source>
</evidence>
<dbReference type="InterPro" id="IPR036390">
    <property type="entry name" value="WH_DNA-bd_sf"/>
</dbReference>
<dbReference type="SMART" id="SM00347">
    <property type="entry name" value="HTH_MARR"/>
    <property type="match status" value="1"/>
</dbReference>
<dbReference type="PANTHER" id="PTHR33164">
    <property type="entry name" value="TRANSCRIPTIONAL REGULATOR, MARR FAMILY"/>
    <property type="match status" value="1"/>
</dbReference>
<dbReference type="Proteomes" id="UP000239494">
    <property type="component" value="Unassembled WGS sequence"/>
</dbReference>
<dbReference type="GO" id="GO:0006950">
    <property type="term" value="P:response to stress"/>
    <property type="evidence" value="ECO:0007669"/>
    <property type="project" value="TreeGrafter"/>
</dbReference>
<dbReference type="PRINTS" id="PR00598">
    <property type="entry name" value="HTHMARR"/>
</dbReference>
<dbReference type="InterPro" id="IPR055166">
    <property type="entry name" value="Transc_reg_Sar_Rot_HTH"/>
</dbReference>
<proteinExistence type="predicted"/>
<evidence type="ECO:0000256" key="4">
    <source>
        <dbReference type="ARBA" id="ARBA00023125"/>
    </source>
</evidence>
<comment type="caution">
    <text evidence="7">The sequence shown here is derived from an EMBL/GenBank/DDBJ whole genome shotgun (WGS) entry which is preliminary data.</text>
</comment>
<dbReference type="EMBL" id="PVTF01000005">
    <property type="protein sequence ID" value="PRY41430.1"/>
    <property type="molecule type" value="Genomic_DNA"/>
</dbReference>
<protein>
    <submittedName>
        <fullName evidence="7">DNA-binding MarR family transcriptional regulator</fullName>
    </submittedName>
</protein>
<evidence type="ECO:0000256" key="5">
    <source>
        <dbReference type="ARBA" id="ARBA00023163"/>
    </source>
</evidence>
<dbReference type="SUPFAM" id="SSF46785">
    <property type="entry name" value="Winged helix' DNA-binding domain"/>
    <property type="match status" value="1"/>
</dbReference>
<dbReference type="GO" id="GO:0003700">
    <property type="term" value="F:DNA-binding transcription factor activity"/>
    <property type="evidence" value="ECO:0007669"/>
    <property type="project" value="InterPro"/>
</dbReference>
<feature type="domain" description="HTH marR-type" evidence="6">
    <location>
        <begin position="1"/>
        <end position="120"/>
    </location>
</feature>
<sequence>MQAIQRAYRPMLEPLGLTYPQYVVMLALWEADEVSVVELGRKTRLDSPTLTPLLKRLQDKGVLTRARDAADERRLVVALTDAGRELQRAAWDVPERMVCEVGLSEEDLALLHRLCAGMRASLEDNGGTSRT</sequence>
<dbReference type="PROSITE" id="PS50995">
    <property type="entry name" value="HTH_MARR_2"/>
    <property type="match status" value="1"/>
</dbReference>
<keyword evidence="8" id="KW-1185">Reference proteome</keyword>
<evidence type="ECO:0000259" key="6">
    <source>
        <dbReference type="PROSITE" id="PS50995"/>
    </source>
</evidence>
<dbReference type="PANTHER" id="PTHR33164:SF5">
    <property type="entry name" value="ORGANIC HYDROPEROXIDE RESISTANCE TRANSCRIPTIONAL REGULATOR"/>
    <property type="match status" value="1"/>
</dbReference>
<evidence type="ECO:0000313" key="7">
    <source>
        <dbReference type="EMBL" id="PRY41430.1"/>
    </source>
</evidence>
<keyword evidence="2" id="KW-0963">Cytoplasm</keyword>
<dbReference type="RefSeq" id="WP_245886650.1">
    <property type="nucleotide sequence ID" value="NZ_PVTF01000005.1"/>
</dbReference>
<dbReference type="Pfam" id="PF22381">
    <property type="entry name" value="Staph_reg_Sar_Rot"/>
    <property type="match status" value="1"/>
</dbReference>
<dbReference type="InterPro" id="IPR036388">
    <property type="entry name" value="WH-like_DNA-bd_sf"/>
</dbReference>
<dbReference type="AlphaFoldDB" id="A0A2T0T6X8"/>
<name>A0A2T0T6X8_9PSEU</name>
<evidence type="ECO:0000313" key="8">
    <source>
        <dbReference type="Proteomes" id="UP000239494"/>
    </source>
</evidence>
<dbReference type="InterPro" id="IPR039422">
    <property type="entry name" value="MarR/SlyA-like"/>
</dbReference>
<dbReference type="GO" id="GO:0005737">
    <property type="term" value="C:cytoplasm"/>
    <property type="evidence" value="ECO:0007669"/>
    <property type="project" value="UniProtKB-SubCell"/>
</dbReference>
<accession>A0A2T0T6X8</accession>
<comment type="subcellular location">
    <subcellularLocation>
        <location evidence="1">Cytoplasm</location>
    </subcellularLocation>
</comment>
<dbReference type="InterPro" id="IPR000835">
    <property type="entry name" value="HTH_MarR-typ"/>
</dbReference>
<evidence type="ECO:0000256" key="3">
    <source>
        <dbReference type="ARBA" id="ARBA00023015"/>
    </source>
</evidence>
<keyword evidence="4 7" id="KW-0238">DNA-binding</keyword>
<gene>
    <name evidence="7" type="ORF">CLV43_105188</name>
</gene>
<reference evidence="7 8" key="1">
    <citation type="submission" date="2018-03" db="EMBL/GenBank/DDBJ databases">
        <title>Genomic Encyclopedia of Archaeal and Bacterial Type Strains, Phase II (KMG-II): from individual species to whole genera.</title>
        <authorList>
            <person name="Goeker M."/>
        </authorList>
    </citation>
    <scope>NUCLEOTIDE SEQUENCE [LARGE SCALE GENOMIC DNA]</scope>
    <source>
        <strain evidence="7 8">DSM 44720</strain>
    </source>
</reference>
<evidence type="ECO:0000256" key="1">
    <source>
        <dbReference type="ARBA" id="ARBA00004496"/>
    </source>
</evidence>
<keyword evidence="5" id="KW-0804">Transcription</keyword>
<organism evidence="7 8">
    <name type="scientific">Umezawaea tangerina</name>
    <dbReference type="NCBI Taxonomy" id="84725"/>
    <lineage>
        <taxon>Bacteria</taxon>
        <taxon>Bacillati</taxon>
        <taxon>Actinomycetota</taxon>
        <taxon>Actinomycetes</taxon>
        <taxon>Pseudonocardiales</taxon>
        <taxon>Pseudonocardiaceae</taxon>
        <taxon>Umezawaea</taxon>
    </lineage>
</organism>
<dbReference type="Gene3D" id="1.10.10.10">
    <property type="entry name" value="Winged helix-like DNA-binding domain superfamily/Winged helix DNA-binding domain"/>
    <property type="match status" value="1"/>
</dbReference>